<name>A0A5C0UDT2_9PROT</name>
<dbReference type="EMBL" id="CP043315">
    <property type="protein sequence ID" value="QEK37793.1"/>
    <property type="molecule type" value="Genomic_DNA"/>
</dbReference>
<evidence type="ECO:0000313" key="2">
    <source>
        <dbReference type="EMBL" id="QEK37793.1"/>
    </source>
</evidence>
<dbReference type="Gene3D" id="3.30.420.150">
    <property type="entry name" value="Exopolyphosphatase. Domain 2"/>
    <property type="match status" value="1"/>
</dbReference>
<feature type="domain" description="Ppx/GppA phosphatase N-terminal" evidence="1">
    <location>
        <begin position="30"/>
        <end position="301"/>
    </location>
</feature>
<dbReference type="KEGG" id="cip:FZC35_00070"/>
<dbReference type="InterPro" id="IPR043129">
    <property type="entry name" value="ATPase_NBD"/>
</dbReference>
<dbReference type="Pfam" id="PF02541">
    <property type="entry name" value="Ppx-GppA"/>
    <property type="match status" value="1"/>
</dbReference>
<dbReference type="RefSeq" id="WP_148980640.1">
    <property type="nucleotide sequence ID" value="NZ_CP043315.1"/>
</dbReference>
<proteinExistence type="predicted"/>
<dbReference type="OrthoDB" id="9793035at2"/>
<dbReference type="PANTHER" id="PTHR30005:SF0">
    <property type="entry name" value="RETROGRADE REGULATION PROTEIN 2"/>
    <property type="match status" value="1"/>
</dbReference>
<dbReference type="PANTHER" id="PTHR30005">
    <property type="entry name" value="EXOPOLYPHOSPHATASE"/>
    <property type="match status" value="1"/>
</dbReference>
<sequence length="314" mass="35417">MKFNYNNKAACIDLGSNLCRMLIGFANKNKPLGFSILKSAANAVRLGDKVYKTGLIQEDAANRTISFLYKCMQIAKQYDVKRIECVVTAACRLASNKNHIIKRIKNETGLNFRVIDPDEEIYLSSLGCSEIMPYKYSYVIDMGGCSTEIALCLKHNNSVHLKEWISLPIGILKFLESNSEYYMDQETENIIRQFAHRCMKNHAQQSIPFIIAKSGIMSTLANHTHSLKDIDIKILHGKILPLIQVKQSFGEIIRDIERNDRTNQKDISTRGSCIFIDKIISIISNISVIVMSNAGLREGLLSVACSKNNQKAFR</sequence>
<reference evidence="2 3" key="1">
    <citation type="submission" date="2019-08" db="EMBL/GenBank/DDBJ databases">
        <title>Highly reduced genomes of protist endosymbionts show evolutionary convergence.</title>
        <authorList>
            <person name="George E."/>
            <person name="Husnik F."/>
            <person name="Tashyreva D."/>
            <person name="Prokopchuk G."/>
            <person name="Horak A."/>
            <person name="Kwong W.K."/>
            <person name="Lukes J."/>
            <person name="Keeling P.J."/>
        </authorList>
    </citation>
    <scope>NUCLEOTIDE SEQUENCE [LARGE SCALE GENOMIC DNA]</scope>
    <source>
        <strain evidence="2">1605</strain>
    </source>
</reference>
<keyword evidence="3" id="KW-1185">Reference proteome</keyword>
<gene>
    <name evidence="2" type="ORF">FZC35_00070</name>
</gene>
<organism evidence="2 3">
    <name type="scientific">Candidatus Cytomitobacter indipagum</name>
    <dbReference type="NCBI Taxonomy" id="2601575"/>
    <lineage>
        <taxon>Bacteria</taxon>
        <taxon>Pseudomonadati</taxon>
        <taxon>Pseudomonadota</taxon>
        <taxon>Alphaproteobacteria</taxon>
        <taxon>Holosporales</taxon>
        <taxon>Holosporaceae</taxon>
        <taxon>Candidatus Cytomitobacter</taxon>
    </lineage>
</organism>
<dbReference type="AlphaFoldDB" id="A0A5C0UDT2"/>
<evidence type="ECO:0000313" key="3">
    <source>
        <dbReference type="Proteomes" id="UP000325155"/>
    </source>
</evidence>
<protein>
    <recommendedName>
        <fullName evidence="1">Ppx/GppA phosphatase N-terminal domain-containing protein</fullName>
    </recommendedName>
</protein>
<dbReference type="Proteomes" id="UP000325155">
    <property type="component" value="Chromosome"/>
</dbReference>
<accession>A0A5C0UDT2</accession>
<dbReference type="SUPFAM" id="SSF53067">
    <property type="entry name" value="Actin-like ATPase domain"/>
    <property type="match status" value="2"/>
</dbReference>
<dbReference type="InterPro" id="IPR050273">
    <property type="entry name" value="GppA/Ppx_hydrolase"/>
</dbReference>
<dbReference type="GO" id="GO:0016462">
    <property type="term" value="F:pyrophosphatase activity"/>
    <property type="evidence" value="ECO:0007669"/>
    <property type="project" value="TreeGrafter"/>
</dbReference>
<dbReference type="Gene3D" id="3.30.420.40">
    <property type="match status" value="1"/>
</dbReference>
<dbReference type="InterPro" id="IPR003695">
    <property type="entry name" value="Ppx_GppA_N"/>
</dbReference>
<evidence type="ECO:0000259" key="1">
    <source>
        <dbReference type="Pfam" id="PF02541"/>
    </source>
</evidence>